<evidence type="ECO:0000313" key="1">
    <source>
        <dbReference type="EMBL" id="KAF5253777.1"/>
    </source>
</evidence>
<proteinExistence type="predicted"/>
<reference evidence="1 2" key="1">
    <citation type="journal article" date="2020" name="BMC Genomics">
        <title>Correction to: Identification and distribution of gene clusters required for synthesis of sphingolipid metabolism inhibitors in diverse species of the filamentous fungus Fusarium.</title>
        <authorList>
            <person name="Kim H.S."/>
            <person name="Lohmar J.M."/>
            <person name="Busman M."/>
            <person name="Brown D.W."/>
            <person name="Naumann T.A."/>
            <person name="Divon H.H."/>
            <person name="Lysoe E."/>
            <person name="Uhlig S."/>
            <person name="Proctor R.H."/>
        </authorList>
    </citation>
    <scope>NUCLEOTIDE SEQUENCE [LARGE SCALE GENOMIC DNA]</scope>
    <source>
        <strain evidence="1 2">NRRL 25214</strain>
    </source>
</reference>
<name>A0A8H5EBE6_9HYPO</name>
<keyword evidence="2" id="KW-1185">Reference proteome</keyword>
<dbReference type="Proteomes" id="UP000573603">
    <property type="component" value="Unassembled WGS sequence"/>
</dbReference>
<dbReference type="AlphaFoldDB" id="A0A8H5EBE6"/>
<organism evidence="1 2">
    <name type="scientific">Fusarium anthophilum</name>
    <dbReference type="NCBI Taxonomy" id="48485"/>
    <lineage>
        <taxon>Eukaryota</taxon>
        <taxon>Fungi</taxon>
        <taxon>Dikarya</taxon>
        <taxon>Ascomycota</taxon>
        <taxon>Pezizomycotina</taxon>
        <taxon>Sordariomycetes</taxon>
        <taxon>Hypocreomycetidae</taxon>
        <taxon>Hypocreales</taxon>
        <taxon>Nectriaceae</taxon>
        <taxon>Fusarium</taxon>
        <taxon>Fusarium fujikuroi species complex</taxon>
    </lineage>
</organism>
<sequence>MPLSKFSEFFYCDPPFHRFMCCVVRVQIGTPEMVAYWLMKNWAAEVREEVYGDMRELSTTKMTHTSLAKLATMDDEDFSVYMADANFNNRDPSRETQTGVSS</sequence>
<comment type="caution">
    <text evidence="1">The sequence shown here is derived from an EMBL/GenBank/DDBJ whole genome shotgun (WGS) entry which is preliminary data.</text>
</comment>
<gene>
    <name evidence="1" type="ORF">FANTH_1470</name>
</gene>
<dbReference type="EMBL" id="JABEVY010000032">
    <property type="protein sequence ID" value="KAF5253777.1"/>
    <property type="molecule type" value="Genomic_DNA"/>
</dbReference>
<evidence type="ECO:0000313" key="2">
    <source>
        <dbReference type="Proteomes" id="UP000573603"/>
    </source>
</evidence>
<accession>A0A8H5EBE6</accession>
<protein>
    <submittedName>
        <fullName evidence="1">Uncharacterized protein</fullName>
    </submittedName>
</protein>